<keyword evidence="2" id="KW-1185">Reference proteome</keyword>
<reference evidence="1 2" key="1">
    <citation type="submission" date="2018-03" db="EMBL/GenBank/DDBJ databases">
        <title>The ancient ancestry and fast evolution of plastids.</title>
        <authorList>
            <person name="Moore K.R."/>
            <person name="Magnabosco C."/>
            <person name="Momper L."/>
            <person name="Gold D.A."/>
            <person name="Bosak T."/>
            <person name="Fournier G.P."/>
        </authorList>
    </citation>
    <scope>NUCLEOTIDE SEQUENCE [LARGE SCALE GENOMIC DNA]</scope>
    <source>
        <strain evidence="1 2">CCALA 037</strain>
    </source>
</reference>
<dbReference type="Proteomes" id="UP000238937">
    <property type="component" value="Unassembled WGS sequence"/>
</dbReference>
<organism evidence="1 2">
    <name type="scientific">Chamaesiphon polymorphus CCALA 037</name>
    <dbReference type="NCBI Taxonomy" id="2107692"/>
    <lineage>
        <taxon>Bacteria</taxon>
        <taxon>Bacillati</taxon>
        <taxon>Cyanobacteriota</taxon>
        <taxon>Cyanophyceae</taxon>
        <taxon>Gomontiellales</taxon>
        <taxon>Chamaesiphonaceae</taxon>
        <taxon>Chamaesiphon</taxon>
    </lineage>
</organism>
<evidence type="ECO:0000313" key="2">
    <source>
        <dbReference type="Proteomes" id="UP000238937"/>
    </source>
</evidence>
<sequence length="89" mass="10510">MTQSNEPNDRRSDRQLRTINRRVNRLEDTQVTWGELNVEFDRLYDEIDEVKIEMTQLKTEMNQRFDTLSAELNGKIDIILRHITGSGNS</sequence>
<dbReference type="RefSeq" id="WP_106312331.1">
    <property type="nucleotide sequence ID" value="NZ_PVWO01000605.1"/>
</dbReference>
<proteinExistence type="predicted"/>
<gene>
    <name evidence="1" type="ORF">C7B77_27030</name>
</gene>
<evidence type="ECO:0000313" key="1">
    <source>
        <dbReference type="EMBL" id="PSB41955.1"/>
    </source>
</evidence>
<dbReference type="AlphaFoldDB" id="A0A2T1FAC0"/>
<name>A0A2T1FAC0_9CYAN</name>
<protein>
    <recommendedName>
        <fullName evidence="3">DUF4164 domain-containing protein</fullName>
    </recommendedName>
</protein>
<dbReference type="EMBL" id="PVWO01000605">
    <property type="protein sequence ID" value="PSB41955.1"/>
    <property type="molecule type" value="Genomic_DNA"/>
</dbReference>
<accession>A0A2T1FAC0</accession>
<evidence type="ECO:0008006" key="3">
    <source>
        <dbReference type="Google" id="ProtNLM"/>
    </source>
</evidence>
<dbReference type="OrthoDB" id="573671at2"/>
<comment type="caution">
    <text evidence="1">The sequence shown here is derived from an EMBL/GenBank/DDBJ whole genome shotgun (WGS) entry which is preliminary data.</text>
</comment>